<name>A0A8J4YJ54_CHIOP</name>
<sequence>MLSFRRSLDLFPHLWIFALGRPTLSNTDGGGSLDTDKASLAMLQYLNTPLRGVNRSPAQLAAGRHLRDGVQQGLCSPLPRGPQQGLGAWETPQFPQRRSVDCAFPAVEKATSGMHIAAINAFLLRGASRTSSFPPQFPTFSVFARCLEGTTYNPEDIHAVYSHMFGRPAFSTSRH</sequence>
<keyword evidence="2" id="KW-1185">Reference proteome</keyword>
<comment type="caution">
    <text evidence="1">The sequence shown here is derived from an EMBL/GenBank/DDBJ whole genome shotgun (WGS) entry which is preliminary data.</text>
</comment>
<organism evidence="1 2">
    <name type="scientific">Chionoecetes opilio</name>
    <name type="common">Atlantic snow crab</name>
    <name type="synonym">Cancer opilio</name>
    <dbReference type="NCBI Taxonomy" id="41210"/>
    <lineage>
        <taxon>Eukaryota</taxon>
        <taxon>Metazoa</taxon>
        <taxon>Ecdysozoa</taxon>
        <taxon>Arthropoda</taxon>
        <taxon>Crustacea</taxon>
        <taxon>Multicrustacea</taxon>
        <taxon>Malacostraca</taxon>
        <taxon>Eumalacostraca</taxon>
        <taxon>Eucarida</taxon>
        <taxon>Decapoda</taxon>
        <taxon>Pleocyemata</taxon>
        <taxon>Brachyura</taxon>
        <taxon>Eubrachyura</taxon>
        <taxon>Majoidea</taxon>
        <taxon>Majidae</taxon>
        <taxon>Chionoecetes</taxon>
    </lineage>
</organism>
<reference evidence="1" key="1">
    <citation type="submission" date="2020-07" db="EMBL/GenBank/DDBJ databases">
        <title>The High-quality genome of the commercially important snow crab, Chionoecetes opilio.</title>
        <authorList>
            <person name="Jeong J.-H."/>
            <person name="Ryu S."/>
        </authorList>
    </citation>
    <scope>NUCLEOTIDE SEQUENCE</scope>
    <source>
        <strain evidence="1">MADBK_172401_WGS</strain>
        <tissue evidence="1">Digestive gland</tissue>
    </source>
</reference>
<proteinExistence type="predicted"/>
<dbReference type="EMBL" id="JACEEZ010001545">
    <property type="protein sequence ID" value="KAG0729083.1"/>
    <property type="molecule type" value="Genomic_DNA"/>
</dbReference>
<accession>A0A8J4YJ54</accession>
<protein>
    <submittedName>
        <fullName evidence="1">Uncharacterized protein</fullName>
    </submittedName>
</protein>
<evidence type="ECO:0000313" key="2">
    <source>
        <dbReference type="Proteomes" id="UP000770661"/>
    </source>
</evidence>
<dbReference type="OrthoDB" id="6625515at2759"/>
<dbReference type="Proteomes" id="UP000770661">
    <property type="component" value="Unassembled WGS sequence"/>
</dbReference>
<evidence type="ECO:0000313" key="1">
    <source>
        <dbReference type="EMBL" id="KAG0729083.1"/>
    </source>
</evidence>
<dbReference type="AlphaFoldDB" id="A0A8J4YJ54"/>
<gene>
    <name evidence="1" type="ORF">GWK47_031084</name>
</gene>